<protein>
    <submittedName>
        <fullName evidence="1">Uncharacterized protein</fullName>
    </submittedName>
</protein>
<dbReference type="AlphaFoldDB" id="A0A124SQ53"/>
<dbReference type="RefSeq" id="WP_059728369.1">
    <property type="nucleotide sequence ID" value="NZ_LOYH01000027.1"/>
</dbReference>
<organism evidence="1 2">
    <name type="scientific">Burkholderia cepacia</name>
    <name type="common">Pseudomonas cepacia</name>
    <dbReference type="NCBI Taxonomy" id="292"/>
    <lineage>
        <taxon>Bacteria</taxon>
        <taxon>Pseudomonadati</taxon>
        <taxon>Pseudomonadota</taxon>
        <taxon>Betaproteobacteria</taxon>
        <taxon>Burkholderiales</taxon>
        <taxon>Burkholderiaceae</taxon>
        <taxon>Burkholderia</taxon>
        <taxon>Burkholderia cepacia complex</taxon>
    </lineage>
</organism>
<accession>A0A124SQ53</accession>
<proteinExistence type="predicted"/>
<comment type="caution">
    <text evidence="1">The sequence shown here is derived from an EMBL/GenBank/DDBJ whole genome shotgun (WGS) entry which is preliminary data.</text>
</comment>
<evidence type="ECO:0000313" key="2">
    <source>
        <dbReference type="Proteomes" id="UP000069001"/>
    </source>
</evidence>
<dbReference type="EMBL" id="LOYH01000027">
    <property type="protein sequence ID" value="KVK86132.1"/>
    <property type="molecule type" value="Genomic_DNA"/>
</dbReference>
<reference evidence="1 2" key="1">
    <citation type="submission" date="2015-11" db="EMBL/GenBank/DDBJ databases">
        <title>Expanding the genomic diversity of Burkholderia species for the development of highly accurate diagnostics.</title>
        <authorList>
            <person name="Sahl J."/>
            <person name="Keim P."/>
            <person name="Wagner D."/>
        </authorList>
    </citation>
    <scope>NUCLEOTIDE SEQUENCE [LARGE SCALE GENOMIC DNA]</scope>
    <source>
        <strain evidence="1 2">MSMB1302</strain>
    </source>
</reference>
<dbReference type="Proteomes" id="UP000069001">
    <property type="component" value="Unassembled WGS sequence"/>
</dbReference>
<evidence type="ECO:0000313" key="1">
    <source>
        <dbReference type="EMBL" id="KVK86132.1"/>
    </source>
</evidence>
<dbReference type="InterPro" id="IPR048868">
    <property type="entry name" value="OGG-like_put"/>
</dbReference>
<dbReference type="Pfam" id="PF21790">
    <property type="entry name" value="OGG"/>
    <property type="match status" value="1"/>
</dbReference>
<gene>
    <name evidence="1" type="ORF">WS90_07555</name>
</gene>
<name>A0A124SQ53_BURCE</name>
<sequence length="300" mass="33596">MASLHSDAGIPANHWHQATLGTLIAQEDPRAWRGYSTEAWALSWGNHELAARCAAHPELRRKLRRDETWTMCHDAAIDPDLLVYAVLAYGGANIGPGGGNNWRVAESMPNLLPLLAELPTLTRAEAYERFRHMRRRRLLRGIGPSFFTKIMYFFGCKGAYILDQWLAKSILALRAQNWRAGACAEPVFELIDGNGIRLSFGKGEGIRDSVSGLDYDFFCRELEALTEKLGLPDGAEVERWVFSSPQSEWRLFLSTLNWTSPGTHKKRRDAAARYLASCRALRAEVAAMSLQITLGNHARA</sequence>